<dbReference type="InterPro" id="IPR037522">
    <property type="entry name" value="HD_GYP_dom"/>
</dbReference>
<feature type="transmembrane region" description="Helical" evidence="1">
    <location>
        <begin position="229"/>
        <end position="251"/>
    </location>
</feature>
<dbReference type="SUPFAM" id="SSF109604">
    <property type="entry name" value="HD-domain/PDEase-like"/>
    <property type="match status" value="1"/>
</dbReference>
<name>A0A2V5K0C6_9BACL</name>
<dbReference type="InterPro" id="IPR006675">
    <property type="entry name" value="HDIG_dom"/>
</dbReference>
<gene>
    <name evidence="3" type="ORF">DLM86_20670</name>
</gene>
<evidence type="ECO:0000259" key="2">
    <source>
        <dbReference type="PROSITE" id="PS51832"/>
    </source>
</evidence>
<dbReference type="PROSITE" id="PS51832">
    <property type="entry name" value="HD_GYP"/>
    <property type="match status" value="1"/>
</dbReference>
<dbReference type="InterPro" id="IPR052020">
    <property type="entry name" value="Cyclic_di-GMP/3'3'-cGAMP_PDE"/>
</dbReference>
<proteinExistence type="predicted"/>
<evidence type="ECO:0000313" key="4">
    <source>
        <dbReference type="Proteomes" id="UP000247476"/>
    </source>
</evidence>
<dbReference type="CDD" id="cd00077">
    <property type="entry name" value="HDc"/>
    <property type="match status" value="1"/>
</dbReference>
<evidence type="ECO:0000256" key="1">
    <source>
        <dbReference type="SAM" id="Phobius"/>
    </source>
</evidence>
<protein>
    <submittedName>
        <fullName evidence="3">Phosphohydrolase</fullName>
    </submittedName>
</protein>
<reference evidence="3 4" key="1">
    <citation type="submission" date="2018-05" db="EMBL/GenBank/DDBJ databases">
        <title>Paenibacillus flagellatus sp. nov., isolated from selenium mineral soil.</title>
        <authorList>
            <person name="Dai X."/>
        </authorList>
    </citation>
    <scope>NUCLEOTIDE SEQUENCE [LARGE SCALE GENOMIC DNA]</scope>
    <source>
        <strain evidence="3 4">DXL2</strain>
    </source>
</reference>
<dbReference type="InterPro" id="IPR003607">
    <property type="entry name" value="HD/PDEase_dom"/>
</dbReference>
<dbReference type="EMBL" id="QJVJ01000009">
    <property type="protein sequence ID" value="PYI52588.1"/>
    <property type="molecule type" value="Genomic_DNA"/>
</dbReference>
<feature type="transmembrane region" description="Helical" evidence="1">
    <location>
        <begin position="40"/>
        <end position="59"/>
    </location>
</feature>
<keyword evidence="3" id="KW-0378">Hydrolase</keyword>
<accession>A0A2V5K0C6</accession>
<dbReference type="RefSeq" id="WP_110841957.1">
    <property type="nucleotide sequence ID" value="NZ_QJVJ01000009.1"/>
</dbReference>
<dbReference type="SMART" id="SM00471">
    <property type="entry name" value="HDc"/>
    <property type="match status" value="1"/>
</dbReference>
<feature type="transmembrane region" description="Helical" evidence="1">
    <location>
        <begin position="198"/>
        <end position="217"/>
    </location>
</feature>
<feature type="domain" description="HD-GYP" evidence="2">
    <location>
        <begin position="272"/>
        <end position="467"/>
    </location>
</feature>
<feature type="transmembrane region" description="Helical" evidence="1">
    <location>
        <begin position="71"/>
        <end position="94"/>
    </location>
</feature>
<keyword evidence="1" id="KW-0812">Transmembrane</keyword>
<keyword evidence="1" id="KW-0472">Membrane</keyword>
<feature type="transmembrane region" description="Helical" evidence="1">
    <location>
        <begin position="100"/>
        <end position="118"/>
    </location>
</feature>
<dbReference type="PANTHER" id="PTHR45228">
    <property type="entry name" value="CYCLIC DI-GMP PHOSPHODIESTERASE TM_0186-RELATED"/>
    <property type="match status" value="1"/>
</dbReference>
<feature type="transmembrane region" description="Helical" evidence="1">
    <location>
        <begin position="169"/>
        <end position="186"/>
    </location>
</feature>
<dbReference type="Proteomes" id="UP000247476">
    <property type="component" value="Unassembled WGS sequence"/>
</dbReference>
<keyword evidence="4" id="KW-1185">Reference proteome</keyword>
<dbReference type="NCBIfam" id="TIGR00277">
    <property type="entry name" value="HDIG"/>
    <property type="match status" value="1"/>
</dbReference>
<dbReference type="OrthoDB" id="9759601at2"/>
<evidence type="ECO:0000313" key="3">
    <source>
        <dbReference type="EMBL" id="PYI52588.1"/>
    </source>
</evidence>
<dbReference type="Gene3D" id="1.10.3210.10">
    <property type="entry name" value="Hypothetical protein af1432"/>
    <property type="match status" value="1"/>
</dbReference>
<organism evidence="3 4">
    <name type="scientific">Paenibacillus flagellatus</name>
    <dbReference type="NCBI Taxonomy" id="2211139"/>
    <lineage>
        <taxon>Bacteria</taxon>
        <taxon>Bacillati</taxon>
        <taxon>Bacillota</taxon>
        <taxon>Bacilli</taxon>
        <taxon>Bacillales</taxon>
        <taxon>Paenibacillaceae</taxon>
        <taxon>Paenibacillus</taxon>
    </lineage>
</organism>
<dbReference type="Pfam" id="PF13487">
    <property type="entry name" value="HD_5"/>
    <property type="match status" value="1"/>
</dbReference>
<dbReference type="GO" id="GO:0016787">
    <property type="term" value="F:hydrolase activity"/>
    <property type="evidence" value="ECO:0007669"/>
    <property type="project" value="UniProtKB-KW"/>
</dbReference>
<dbReference type="AlphaFoldDB" id="A0A2V5K0C6"/>
<feature type="transmembrane region" description="Helical" evidence="1">
    <location>
        <begin position="138"/>
        <end position="157"/>
    </location>
</feature>
<comment type="caution">
    <text evidence="3">The sequence shown here is derived from an EMBL/GenBank/DDBJ whole genome shotgun (WGS) entry which is preliminary data.</text>
</comment>
<sequence length="486" mass="53873">MKFHGFVGPLLAVAAPLLLFEGLRSWSGYDVRMNSPHGHFYIVSSVAFLSTVIAVLVGVAGSRLRNIEVSFLALAFISLAEMFTVHGFATPGLVMHSTSLPGIAAQLSVLLASAWLWLSSLSSDHPFVAKLSRWKNGLVPAWTIALGLFALVGVLFPDVADLVPWNRNPLQSIVTVVALALNLITMYRYNRSYRYSRFPLQVSIVYSSAWLFAAQLIMVSGEVWMLSWWLYHFLLLASMIVMLVGLVLQYASKKSIADSMKALFTQDPIERITNSLSPSVRALILATETKDPYTAGHNFRVTMYALRLAEELQLAPELLRALAQGAIVHDVGKINVPDAILNKPGRLTDEERKVIEQHPVKGYELCRSLGFMKEELDIIRSHHERWNGTGYPDRLQGERIPLLARIVAVADVYDALTSNRSYRQARTHAEAIAFLNDQKGAHFDPACVDAWTALCERDPQAYQYPATMIQEGISLPGRTPPTGAAV</sequence>
<keyword evidence="1" id="KW-1133">Transmembrane helix</keyword>